<feature type="signal peptide" evidence="1">
    <location>
        <begin position="1"/>
        <end position="21"/>
    </location>
</feature>
<gene>
    <name evidence="2" type="ORF">ERHA53_32440</name>
</gene>
<evidence type="ECO:0000313" key="3">
    <source>
        <dbReference type="Proteomes" id="UP000677515"/>
    </source>
</evidence>
<evidence type="ECO:0000256" key="1">
    <source>
        <dbReference type="SAM" id="SignalP"/>
    </source>
</evidence>
<sequence>MKTGIFALTLTTLLTSVHAFAAEEDTCRNGYFPSYQGEYHQAEISADAGNVHFYDDDNGCPEKGASCARKAYLVPGNQVLVAQTKPGWSCVWYFAKKRDFTSWIPTASLTTLPTRAVKPEDWLGLWLPVEGSDAITLSRSGEKLHVSGTANWHGGINSYGEQVVHIGEIDDDATVDGNRLTFGKPDSQNYECGGEMLLINGNLVVRDNSNCGGMNVRFDSVYRKSTTK</sequence>
<accession>A0ABN6DMD9</accession>
<reference evidence="2 3" key="1">
    <citation type="submission" date="2021-01" db="EMBL/GenBank/DDBJ databases">
        <title>Complete genome sequence of Erwinia rhapontici MAFF 311153.</title>
        <authorList>
            <person name="Morohoshi T."/>
            <person name="Someya N."/>
        </authorList>
    </citation>
    <scope>NUCLEOTIDE SEQUENCE [LARGE SCALE GENOMIC DNA]</scope>
    <source>
        <strain evidence="2 3">MAFF 311153</strain>
    </source>
</reference>
<protein>
    <submittedName>
        <fullName evidence="2">Uncharacterized protein</fullName>
    </submittedName>
</protein>
<feature type="chain" id="PRO_5046576041" evidence="1">
    <location>
        <begin position="22"/>
        <end position="228"/>
    </location>
</feature>
<keyword evidence="1" id="KW-0732">Signal</keyword>
<proteinExistence type="predicted"/>
<name>A0ABN6DMD9_ERWRD</name>
<keyword evidence="3" id="KW-1185">Reference proteome</keyword>
<evidence type="ECO:0000313" key="2">
    <source>
        <dbReference type="EMBL" id="BCQ35901.1"/>
    </source>
</evidence>
<dbReference type="EMBL" id="AP024329">
    <property type="protein sequence ID" value="BCQ35901.1"/>
    <property type="molecule type" value="Genomic_DNA"/>
</dbReference>
<dbReference type="RefSeq" id="WP_167863581.1">
    <property type="nucleotide sequence ID" value="NZ_AP024329.1"/>
</dbReference>
<dbReference type="Proteomes" id="UP000677515">
    <property type="component" value="Chromosome"/>
</dbReference>
<organism evidence="2 3">
    <name type="scientific">Erwinia rhapontici</name>
    <name type="common">Pectobacterium rhapontici</name>
    <dbReference type="NCBI Taxonomy" id="55212"/>
    <lineage>
        <taxon>Bacteria</taxon>
        <taxon>Pseudomonadati</taxon>
        <taxon>Pseudomonadota</taxon>
        <taxon>Gammaproteobacteria</taxon>
        <taxon>Enterobacterales</taxon>
        <taxon>Erwiniaceae</taxon>
        <taxon>Erwinia</taxon>
    </lineage>
</organism>